<gene>
    <name evidence="1" type="ORF">D3H65_23640</name>
</gene>
<keyword evidence="2" id="KW-1185">Reference proteome</keyword>
<dbReference type="KEGG" id="pseg:D3H65_23640"/>
<dbReference type="EMBL" id="CP032157">
    <property type="protein sequence ID" value="AXY76803.1"/>
    <property type="molecule type" value="Genomic_DNA"/>
</dbReference>
<accession>A0A3B7MTT5</accession>
<sequence length="72" mass="8136">MADIQVGLLNYMQTYWIKQGGAIAQTCELLNMHPKRGRKVKDRFFCAKTSVERNGICNFIDAILTGYHGSIV</sequence>
<evidence type="ECO:0000313" key="1">
    <source>
        <dbReference type="EMBL" id="AXY76803.1"/>
    </source>
</evidence>
<reference evidence="1 2" key="1">
    <citation type="submission" date="2018-09" db="EMBL/GenBank/DDBJ databases">
        <title>Genome sequencing of strain 6GH32-13.</title>
        <authorList>
            <person name="Weon H.-Y."/>
            <person name="Heo J."/>
            <person name="Kwon S.-W."/>
        </authorList>
    </citation>
    <scope>NUCLEOTIDE SEQUENCE [LARGE SCALE GENOMIC DNA]</scope>
    <source>
        <strain evidence="1 2">5GH32-13</strain>
    </source>
</reference>
<dbReference type="AlphaFoldDB" id="A0A3B7MTT5"/>
<protein>
    <submittedName>
        <fullName evidence="1">Uncharacterized protein</fullName>
    </submittedName>
</protein>
<evidence type="ECO:0000313" key="2">
    <source>
        <dbReference type="Proteomes" id="UP000263900"/>
    </source>
</evidence>
<proteinExistence type="predicted"/>
<dbReference type="Proteomes" id="UP000263900">
    <property type="component" value="Chromosome"/>
</dbReference>
<name>A0A3B7MTT5_9BACT</name>
<organism evidence="1 2">
    <name type="scientific">Paraflavitalea soli</name>
    <dbReference type="NCBI Taxonomy" id="2315862"/>
    <lineage>
        <taxon>Bacteria</taxon>
        <taxon>Pseudomonadati</taxon>
        <taxon>Bacteroidota</taxon>
        <taxon>Chitinophagia</taxon>
        <taxon>Chitinophagales</taxon>
        <taxon>Chitinophagaceae</taxon>
        <taxon>Paraflavitalea</taxon>
    </lineage>
</organism>